<organism evidence="1 2">
    <name type="scientific">Datura stramonium</name>
    <name type="common">Jimsonweed</name>
    <name type="synonym">Common thornapple</name>
    <dbReference type="NCBI Taxonomy" id="4076"/>
    <lineage>
        <taxon>Eukaryota</taxon>
        <taxon>Viridiplantae</taxon>
        <taxon>Streptophyta</taxon>
        <taxon>Embryophyta</taxon>
        <taxon>Tracheophyta</taxon>
        <taxon>Spermatophyta</taxon>
        <taxon>Magnoliopsida</taxon>
        <taxon>eudicotyledons</taxon>
        <taxon>Gunneridae</taxon>
        <taxon>Pentapetalae</taxon>
        <taxon>asterids</taxon>
        <taxon>lamiids</taxon>
        <taxon>Solanales</taxon>
        <taxon>Solanaceae</taxon>
        <taxon>Solanoideae</taxon>
        <taxon>Datureae</taxon>
        <taxon>Datura</taxon>
    </lineage>
</organism>
<evidence type="ECO:0000313" key="2">
    <source>
        <dbReference type="Proteomes" id="UP000823775"/>
    </source>
</evidence>
<proteinExistence type="predicted"/>
<accession>A0ABS8TK84</accession>
<dbReference type="EMBL" id="JACEIK010001748">
    <property type="protein sequence ID" value="MCD7471941.1"/>
    <property type="molecule type" value="Genomic_DNA"/>
</dbReference>
<comment type="caution">
    <text evidence="1">The sequence shown here is derived from an EMBL/GenBank/DDBJ whole genome shotgun (WGS) entry which is preliminary data.</text>
</comment>
<protein>
    <submittedName>
        <fullName evidence="1">Uncharacterized protein</fullName>
    </submittedName>
</protein>
<name>A0ABS8TK84_DATST</name>
<evidence type="ECO:0000313" key="1">
    <source>
        <dbReference type="EMBL" id="MCD7471941.1"/>
    </source>
</evidence>
<sequence length="100" mass="11163">MQALYEMIGRKSFLNPMIDAAIDGDHIISGGSELGSGSGMVRCELAHDPLDFPEISYESLKVSALLPNTVKLSEFIRAIDNLCGFPSLFFHPWRLWHRLA</sequence>
<dbReference type="Proteomes" id="UP000823775">
    <property type="component" value="Unassembled WGS sequence"/>
</dbReference>
<keyword evidence="2" id="KW-1185">Reference proteome</keyword>
<gene>
    <name evidence="1" type="ORF">HAX54_012742</name>
</gene>
<reference evidence="1 2" key="1">
    <citation type="journal article" date="2021" name="BMC Genomics">
        <title>Datura genome reveals duplications of psychoactive alkaloid biosynthetic genes and high mutation rate following tissue culture.</title>
        <authorList>
            <person name="Rajewski A."/>
            <person name="Carter-House D."/>
            <person name="Stajich J."/>
            <person name="Litt A."/>
        </authorList>
    </citation>
    <scope>NUCLEOTIDE SEQUENCE [LARGE SCALE GENOMIC DNA]</scope>
    <source>
        <strain evidence="1">AR-01</strain>
    </source>
</reference>